<dbReference type="STRING" id="398512.Bccel_0828"/>
<dbReference type="Gene3D" id="3.30.460.10">
    <property type="entry name" value="Beta Polymerase, domain 2"/>
    <property type="match status" value="1"/>
</dbReference>
<dbReference type="Pfam" id="PF04439">
    <property type="entry name" value="Adenyl_transf"/>
    <property type="match status" value="1"/>
</dbReference>
<dbReference type="AlphaFoldDB" id="A0A0L6JIP1"/>
<dbReference type="OrthoDB" id="9776406at2"/>
<gene>
    <name evidence="1" type="ORF">Bccel_0828</name>
</gene>
<dbReference type="SUPFAM" id="SSF81301">
    <property type="entry name" value="Nucleotidyltransferase"/>
    <property type="match status" value="1"/>
</dbReference>
<dbReference type="GO" id="GO:0016779">
    <property type="term" value="F:nucleotidyltransferase activity"/>
    <property type="evidence" value="ECO:0007669"/>
    <property type="project" value="UniProtKB-KW"/>
</dbReference>
<name>A0A0L6JIP1_9FIRM</name>
<organism evidence="1 2">
    <name type="scientific">Pseudobacteroides cellulosolvens ATCC 35603 = DSM 2933</name>
    <dbReference type="NCBI Taxonomy" id="398512"/>
    <lineage>
        <taxon>Bacteria</taxon>
        <taxon>Bacillati</taxon>
        <taxon>Bacillota</taxon>
        <taxon>Clostridia</taxon>
        <taxon>Eubacteriales</taxon>
        <taxon>Oscillospiraceae</taxon>
        <taxon>Pseudobacteroides</taxon>
    </lineage>
</organism>
<dbReference type="RefSeq" id="WP_036940982.1">
    <property type="nucleotide sequence ID" value="NZ_JQKC01000014.1"/>
</dbReference>
<sequence>MNEYQSILTGLIELSKLTDQIKTGIIIGSRSRTQHPADEYSDIDIIMLVDDIEHFIKSDEWLDSLGKYHISFSENTIANGKERRVVFDNALDADFLFLKANDIDKIEKDKDFKEIIARSYCILFDKIGFDDVLRRIALSPEQYFLLSESEFVNIVNDFWFHSIWAAKKVLRGELWVAKNCVDNYMKNILLQMIELFTHAVNGSSYDTWHCGRFIEQWAEPWIVKEFPNIFAGYSANDIFRALSKSMDLFRKLSVKTAEKLNYIYPNEADMYAANFLESVKKFR</sequence>
<keyword evidence="1" id="KW-0808">Transferase</keyword>
<dbReference type="Proteomes" id="UP000036923">
    <property type="component" value="Unassembled WGS sequence"/>
</dbReference>
<keyword evidence="1" id="KW-0548">Nucleotidyltransferase</keyword>
<dbReference type="eggNOG" id="ENOG50309R7">
    <property type="taxonomic scope" value="Bacteria"/>
</dbReference>
<accession>A0A0L6JIP1</accession>
<dbReference type="InterPro" id="IPR043519">
    <property type="entry name" value="NT_sf"/>
</dbReference>
<dbReference type="Gene3D" id="1.20.120.330">
    <property type="entry name" value="Nucleotidyltransferases domain 2"/>
    <property type="match status" value="1"/>
</dbReference>
<comment type="caution">
    <text evidence="1">The sequence shown here is derived from an EMBL/GenBank/DDBJ whole genome shotgun (WGS) entry which is preliminary data.</text>
</comment>
<dbReference type="EMBL" id="LGTC01000001">
    <property type="protein sequence ID" value="KNY25568.1"/>
    <property type="molecule type" value="Genomic_DNA"/>
</dbReference>
<protein>
    <submittedName>
        <fullName evidence="1">Adenylyltransferase</fullName>
    </submittedName>
</protein>
<reference evidence="2" key="1">
    <citation type="submission" date="2015-07" db="EMBL/GenBank/DDBJ databases">
        <title>Near-Complete Genome Sequence of the Cellulolytic Bacterium Bacteroides (Pseudobacteroides) cellulosolvens ATCC 35603.</title>
        <authorList>
            <person name="Dassa B."/>
            <person name="Utturkar S.M."/>
            <person name="Klingeman D.M."/>
            <person name="Hurt R.A."/>
            <person name="Keller M."/>
            <person name="Xu J."/>
            <person name="Reddy Y.H.K."/>
            <person name="Borovok I."/>
            <person name="Grinberg I.R."/>
            <person name="Lamed R."/>
            <person name="Zhivin O."/>
            <person name="Bayer E.A."/>
            <person name="Brown S.D."/>
        </authorList>
    </citation>
    <scope>NUCLEOTIDE SEQUENCE [LARGE SCALE GENOMIC DNA]</scope>
    <source>
        <strain evidence="2">DSM 2933</strain>
    </source>
</reference>
<evidence type="ECO:0000313" key="2">
    <source>
        <dbReference type="Proteomes" id="UP000036923"/>
    </source>
</evidence>
<dbReference type="InterPro" id="IPR007530">
    <property type="entry name" value="Aminoglycoside_adenylylTfrase"/>
</dbReference>
<proteinExistence type="predicted"/>
<dbReference type="SUPFAM" id="SSF81631">
    <property type="entry name" value="PAP/OAS1 substrate-binding domain"/>
    <property type="match status" value="1"/>
</dbReference>
<keyword evidence="2" id="KW-1185">Reference proteome</keyword>
<evidence type="ECO:0000313" key="1">
    <source>
        <dbReference type="EMBL" id="KNY25568.1"/>
    </source>
</evidence>